<dbReference type="InterPro" id="IPR011856">
    <property type="entry name" value="tRNA_endonuc-like_dom_sf"/>
</dbReference>
<sequence>MQQLKQNLGTFVETIMSNTAEYYIQNNIAYFRKAHPEYIHLPQDNLLHQEEHTYSMKVRSKGDLDFYGVYKGRYFSIELKETKKEIFSLSLLKSHQLEQLKKIDDCGGISLLLIHFFLQDSHFILLSYPELLKLLELKKTKRFSLADLQKIKSYELKIIFPTIFNLTEQLDQILLNYI</sequence>
<evidence type="ECO:0000256" key="10">
    <source>
        <dbReference type="ARBA" id="ARBA00023172"/>
    </source>
</evidence>
<comment type="subcellular location">
    <subcellularLocation>
        <location evidence="2">Cytoplasm</location>
    </subcellularLocation>
</comment>
<dbReference type="SUPFAM" id="SSF52980">
    <property type="entry name" value="Restriction endonuclease-like"/>
    <property type="match status" value="1"/>
</dbReference>
<name>I6YBG9_MYCWM</name>
<dbReference type="Gene3D" id="3.40.1350.10">
    <property type="match status" value="1"/>
</dbReference>
<evidence type="ECO:0000256" key="8">
    <source>
        <dbReference type="ARBA" id="ARBA00022801"/>
    </source>
</evidence>
<evidence type="ECO:0000256" key="1">
    <source>
        <dbReference type="ARBA" id="ARBA00001946"/>
    </source>
</evidence>
<dbReference type="PATRIC" id="fig|1197325.3.peg.601"/>
<dbReference type="AlphaFoldDB" id="I6YBG9"/>
<keyword evidence="10" id="KW-0233">DNA recombination</keyword>
<evidence type="ECO:0000256" key="6">
    <source>
        <dbReference type="ARBA" id="ARBA00022759"/>
    </source>
</evidence>
<keyword evidence="5" id="KW-0479">Metal-binding</keyword>
<dbReference type="KEGG" id="mwe:WEN_02790"/>
<dbReference type="GO" id="GO:0046872">
    <property type="term" value="F:metal ion binding"/>
    <property type="evidence" value="ECO:0007669"/>
    <property type="project" value="UniProtKB-KW"/>
</dbReference>
<dbReference type="GO" id="GO:0006281">
    <property type="term" value="P:DNA repair"/>
    <property type="evidence" value="ECO:0007669"/>
    <property type="project" value="UniProtKB-KW"/>
</dbReference>
<evidence type="ECO:0000256" key="5">
    <source>
        <dbReference type="ARBA" id="ARBA00022723"/>
    </source>
</evidence>
<dbReference type="GO" id="GO:0006310">
    <property type="term" value="P:DNA recombination"/>
    <property type="evidence" value="ECO:0007669"/>
    <property type="project" value="UniProtKB-KW"/>
</dbReference>
<evidence type="ECO:0000256" key="12">
    <source>
        <dbReference type="ARBA" id="ARBA00023447"/>
    </source>
</evidence>
<accession>I6YBG9</accession>
<gene>
    <name evidence="14" type="ordered locus">WEN_02790</name>
</gene>
<keyword evidence="8" id="KW-0378">Hydrolase</keyword>
<organism evidence="14 15">
    <name type="scientific">Mycoplasma wenyonii (strain Massachusetts)</name>
    <name type="common">Eperythrozoon wenyonii</name>
    <dbReference type="NCBI Taxonomy" id="1197325"/>
    <lineage>
        <taxon>Bacteria</taxon>
        <taxon>Bacillati</taxon>
        <taxon>Mycoplasmatota</taxon>
        <taxon>Mollicutes</taxon>
        <taxon>Mycoplasmataceae</taxon>
        <taxon>Mycoplasma</taxon>
    </lineage>
</organism>
<evidence type="ECO:0000256" key="2">
    <source>
        <dbReference type="ARBA" id="ARBA00004496"/>
    </source>
</evidence>
<dbReference type="GO" id="GO:0004519">
    <property type="term" value="F:endonuclease activity"/>
    <property type="evidence" value="ECO:0007669"/>
    <property type="project" value="UniProtKB-KW"/>
</dbReference>
<evidence type="ECO:0000256" key="4">
    <source>
        <dbReference type="ARBA" id="ARBA00022722"/>
    </source>
</evidence>
<dbReference type="HOGENOM" id="CLU_096340_2_0_14"/>
<dbReference type="Pfam" id="PF03838">
    <property type="entry name" value="RecU"/>
    <property type="match status" value="1"/>
</dbReference>
<evidence type="ECO:0000256" key="7">
    <source>
        <dbReference type="ARBA" id="ARBA00022763"/>
    </source>
</evidence>
<dbReference type="STRING" id="1197325.WEN_02790"/>
<comment type="similarity">
    <text evidence="12">Belongs to the RecU family.</text>
</comment>
<evidence type="ECO:0000256" key="13">
    <source>
        <dbReference type="ARBA" id="ARBA00029523"/>
    </source>
</evidence>
<dbReference type="OrthoDB" id="9783592at2"/>
<keyword evidence="11" id="KW-0234">DNA repair</keyword>
<keyword evidence="9" id="KW-0460">Magnesium</keyword>
<evidence type="ECO:0000313" key="15">
    <source>
        <dbReference type="Proteomes" id="UP000009005"/>
    </source>
</evidence>
<keyword evidence="3" id="KW-0963">Cytoplasm</keyword>
<dbReference type="EMBL" id="CP003703">
    <property type="protein sequence ID" value="AFN65341.1"/>
    <property type="molecule type" value="Genomic_DNA"/>
</dbReference>
<dbReference type="GO" id="GO:0005737">
    <property type="term" value="C:cytoplasm"/>
    <property type="evidence" value="ECO:0007669"/>
    <property type="project" value="UniProtKB-SubCell"/>
</dbReference>
<proteinExistence type="inferred from homology"/>
<evidence type="ECO:0000313" key="14">
    <source>
        <dbReference type="EMBL" id="AFN65341.1"/>
    </source>
</evidence>
<keyword evidence="7" id="KW-0227">DNA damage</keyword>
<dbReference type="Proteomes" id="UP000009005">
    <property type="component" value="Chromosome"/>
</dbReference>
<keyword evidence="15" id="KW-1185">Reference proteome</keyword>
<comment type="cofactor">
    <cofactor evidence="1">
        <name>Mg(2+)</name>
        <dbReference type="ChEBI" id="CHEBI:18420"/>
    </cofactor>
</comment>
<keyword evidence="4" id="KW-0540">Nuclease</keyword>
<evidence type="ECO:0000256" key="11">
    <source>
        <dbReference type="ARBA" id="ARBA00023204"/>
    </source>
</evidence>
<dbReference type="RefSeq" id="WP_014850050.1">
    <property type="nucleotide sequence ID" value="NC_018149.1"/>
</dbReference>
<keyword evidence="6 14" id="KW-0255">Endonuclease</keyword>
<dbReference type="GO" id="GO:0016787">
    <property type="term" value="F:hydrolase activity"/>
    <property type="evidence" value="ECO:0007669"/>
    <property type="project" value="UniProtKB-KW"/>
</dbReference>
<dbReference type="GO" id="GO:0003676">
    <property type="term" value="F:nucleic acid binding"/>
    <property type="evidence" value="ECO:0007669"/>
    <property type="project" value="InterPro"/>
</dbReference>
<evidence type="ECO:0000256" key="9">
    <source>
        <dbReference type="ARBA" id="ARBA00022842"/>
    </source>
</evidence>
<dbReference type="InterPro" id="IPR004612">
    <property type="entry name" value="Resolv_RecU"/>
</dbReference>
<protein>
    <recommendedName>
        <fullName evidence="13">Holliday junction resolvase RecU</fullName>
    </recommendedName>
</protein>
<reference evidence="14 15" key="1">
    <citation type="journal article" date="2012" name="J. Bacteriol.">
        <title>Complete genome sequence of Mycoplasma wenyonii strain Massachusetts.</title>
        <authorList>
            <person name="Dos Santos A.P."/>
            <person name="Guimaraes A.M."/>
            <person name="do Nascimento N.C."/>
            <person name="Sanmiguel P.J."/>
            <person name="Messick J.B."/>
        </authorList>
    </citation>
    <scope>NUCLEOTIDE SEQUENCE [LARGE SCALE GENOMIC DNA]</scope>
    <source>
        <strain evidence="14 15">Massachusetts</strain>
    </source>
</reference>
<dbReference type="InterPro" id="IPR011335">
    <property type="entry name" value="Restrct_endonuc-II-like"/>
</dbReference>
<evidence type="ECO:0000256" key="3">
    <source>
        <dbReference type="ARBA" id="ARBA00022490"/>
    </source>
</evidence>